<dbReference type="EMBL" id="UGTW01000001">
    <property type="protein sequence ID" value="SUC16241.1"/>
    <property type="molecule type" value="Genomic_DNA"/>
</dbReference>
<reference evidence="4 5" key="1">
    <citation type="submission" date="2018-06" db="EMBL/GenBank/DDBJ databases">
        <authorList>
            <consortium name="Pathogen Informatics"/>
            <person name="Doyle S."/>
        </authorList>
    </citation>
    <scope>NUCLEOTIDE SEQUENCE [LARGE SCALE GENOMIC DNA]</scope>
    <source>
        <strain evidence="4 5">NCTC10376</strain>
    </source>
</reference>
<dbReference type="PROSITE" id="PS51898">
    <property type="entry name" value="TYR_RECOMBINASE"/>
    <property type="match status" value="1"/>
</dbReference>
<dbReference type="SUPFAM" id="SSF56349">
    <property type="entry name" value="DNA breaking-rejoining enzymes"/>
    <property type="match status" value="1"/>
</dbReference>
<evidence type="ECO:0000256" key="2">
    <source>
        <dbReference type="ARBA" id="ARBA00023172"/>
    </source>
</evidence>
<organism evidence="4 5">
    <name type="scientific">Proteus vulgaris</name>
    <dbReference type="NCBI Taxonomy" id="585"/>
    <lineage>
        <taxon>Bacteria</taxon>
        <taxon>Pseudomonadati</taxon>
        <taxon>Pseudomonadota</taxon>
        <taxon>Gammaproteobacteria</taxon>
        <taxon>Enterobacterales</taxon>
        <taxon>Morganellaceae</taxon>
        <taxon>Proteus</taxon>
    </lineage>
</organism>
<dbReference type="GO" id="GO:0003677">
    <property type="term" value="F:DNA binding"/>
    <property type="evidence" value="ECO:0007669"/>
    <property type="project" value="InterPro"/>
</dbReference>
<feature type="domain" description="Tyr recombinase" evidence="3">
    <location>
        <begin position="103"/>
        <end position="321"/>
    </location>
</feature>
<evidence type="ECO:0000313" key="4">
    <source>
        <dbReference type="EMBL" id="SUC16241.1"/>
    </source>
</evidence>
<dbReference type="RefSeq" id="WP_220272360.1">
    <property type="nucleotide sequence ID" value="NZ_JAGSIH010000034.1"/>
</dbReference>
<accession>A0A379F9J0</accession>
<dbReference type="PANTHER" id="PTHR30349:SF64">
    <property type="entry name" value="PROPHAGE INTEGRASE INTD-RELATED"/>
    <property type="match status" value="1"/>
</dbReference>
<dbReference type="CDD" id="cd00397">
    <property type="entry name" value="DNA_BRE_C"/>
    <property type="match status" value="1"/>
</dbReference>
<gene>
    <name evidence="4" type="ORF">NCTC10376_02132</name>
</gene>
<dbReference type="InterPro" id="IPR050090">
    <property type="entry name" value="Tyrosine_recombinase_XerCD"/>
</dbReference>
<dbReference type="Gene3D" id="1.10.443.10">
    <property type="entry name" value="Intergrase catalytic core"/>
    <property type="match status" value="1"/>
</dbReference>
<keyword evidence="1" id="KW-0229">DNA integration</keyword>
<sequence>MFPVIKSLKPTYRFRNQHLLKKAKEGDLAFSTANTYIRHVVQFYKWAAHEQLITITDQNKPFEIEIVNIRNESMLAHMMPKFTVQTSDLRIRVPRSSQSNRIRSMNPLSQKKLAILKRELPKASTETGLIILLGLLCGLRKEEASSLTIEALSQAYTCGEADTRFNIPIGPDNGVQTKNNKKRTIEISSSLINILNEYAISDRRMIRLKKLHDKTESDSNSIQKWEPLFISQQGNPMSPESVGSRFCELCMEIKKTNADFNHEFHDLRRTYATYRLQSLLDIGIPASQALSLIMSWMGHEDERTTWKYLSYLKRNEALVYKISMLDQIMHDSLKGYA</sequence>
<dbReference type="InterPro" id="IPR011010">
    <property type="entry name" value="DNA_brk_join_enz"/>
</dbReference>
<name>A0A379F9J0_PROVU</name>
<protein>
    <submittedName>
        <fullName evidence="4">Site-specific tyrosine recombinase XerC</fullName>
    </submittedName>
</protein>
<dbReference type="GO" id="GO:0015074">
    <property type="term" value="P:DNA integration"/>
    <property type="evidence" value="ECO:0007669"/>
    <property type="project" value="UniProtKB-KW"/>
</dbReference>
<dbReference type="Pfam" id="PF00589">
    <property type="entry name" value="Phage_integrase"/>
    <property type="match status" value="1"/>
</dbReference>
<dbReference type="InterPro" id="IPR002104">
    <property type="entry name" value="Integrase_catalytic"/>
</dbReference>
<dbReference type="AlphaFoldDB" id="A0A379F9J0"/>
<evidence type="ECO:0000313" key="5">
    <source>
        <dbReference type="Proteomes" id="UP000254331"/>
    </source>
</evidence>
<dbReference type="Proteomes" id="UP000254331">
    <property type="component" value="Unassembled WGS sequence"/>
</dbReference>
<proteinExistence type="predicted"/>
<evidence type="ECO:0000259" key="3">
    <source>
        <dbReference type="PROSITE" id="PS51898"/>
    </source>
</evidence>
<dbReference type="GO" id="GO:0006310">
    <property type="term" value="P:DNA recombination"/>
    <property type="evidence" value="ECO:0007669"/>
    <property type="project" value="UniProtKB-KW"/>
</dbReference>
<dbReference type="InterPro" id="IPR013762">
    <property type="entry name" value="Integrase-like_cat_sf"/>
</dbReference>
<keyword evidence="2" id="KW-0233">DNA recombination</keyword>
<dbReference type="PANTHER" id="PTHR30349">
    <property type="entry name" value="PHAGE INTEGRASE-RELATED"/>
    <property type="match status" value="1"/>
</dbReference>
<evidence type="ECO:0000256" key="1">
    <source>
        <dbReference type="ARBA" id="ARBA00022908"/>
    </source>
</evidence>